<sequence length="51" mass="5632">LRLTSSVVFKKNLTTCAKINIEVSGLLLEALANTPQNVVIVSIWLYTSKLQ</sequence>
<name>A0ACA9R5R0_9GLOM</name>
<feature type="non-terminal residue" evidence="1">
    <location>
        <position position="1"/>
    </location>
</feature>
<evidence type="ECO:0000313" key="1">
    <source>
        <dbReference type="EMBL" id="CAG8778202.1"/>
    </source>
</evidence>
<reference evidence="1" key="1">
    <citation type="submission" date="2021-06" db="EMBL/GenBank/DDBJ databases">
        <authorList>
            <person name="Kallberg Y."/>
            <person name="Tangrot J."/>
            <person name="Rosling A."/>
        </authorList>
    </citation>
    <scope>NUCLEOTIDE SEQUENCE</scope>
    <source>
        <strain evidence="1">MA461A</strain>
    </source>
</reference>
<protein>
    <submittedName>
        <fullName evidence="1">34502_t:CDS:1</fullName>
    </submittedName>
</protein>
<keyword evidence="2" id="KW-1185">Reference proteome</keyword>
<dbReference type="EMBL" id="CAJVQC010043769">
    <property type="protein sequence ID" value="CAG8778202.1"/>
    <property type="molecule type" value="Genomic_DNA"/>
</dbReference>
<gene>
    <name evidence="1" type="ORF">RPERSI_LOCUS17201</name>
</gene>
<organism evidence="1 2">
    <name type="scientific">Racocetra persica</name>
    <dbReference type="NCBI Taxonomy" id="160502"/>
    <lineage>
        <taxon>Eukaryota</taxon>
        <taxon>Fungi</taxon>
        <taxon>Fungi incertae sedis</taxon>
        <taxon>Mucoromycota</taxon>
        <taxon>Glomeromycotina</taxon>
        <taxon>Glomeromycetes</taxon>
        <taxon>Diversisporales</taxon>
        <taxon>Gigasporaceae</taxon>
        <taxon>Racocetra</taxon>
    </lineage>
</organism>
<proteinExistence type="predicted"/>
<dbReference type="Proteomes" id="UP000789920">
    <property type="component" value="Unassembled WGS sequence"/>
</dbReference>
<accession>A0ACA9R5R0</accession>
<evidence type="ECO:0000313" key="2">
    <source>
        <dbReference type="Proteomes" id="UP000789920"/>
    </source>
</evidence>
<comment type="caution">
    <text evidence="1">The sequence shown here is derived from an EMBL/GenBank/DDBJ whole genome shotgun (WGS) entry which is preliminary data.</text>
</comment>